<organism evidence="3 4">
    <name type="scientific">Clavelina lepadiformis</name>
    <name type="common">Light-bulb sea squirt</name>
    <name type="synonym">Ascidia lepadiformis</name>
    <dbReference type="NCBI Taxonomy" id="159417"/>
    <lineage>
        <taxon>Eukaryota</taxon>
        <taxon>Metazoa</taxon>
        <taxon>Chordata</taxon>
        <taxon>Tunicata</taxon>
        <taxon>Ascidiacea</taxon>
        <taxon>Aplousobranchia</taxon>
        <taxon>Clavelinidae</taxon>
        <taxon>Clavelina</taxon>
    </lineage>
</organism>
<feature type="coiled-coil region" evidence="2">
    <location>
        <begin position="185"/>
        <end position="233"/>
    </location>
</feature>
<evidence type="ECO:0000256" key="2">
    <source>
        <dbReference type="SAM" id="Coils"/>
    </source>
</evidence>
<dbReference type="Proteomes" id="UP001642483">
    <property type="component" value="Unassembled WGS sequence"/>
</dbReference>
<dbReference type="PANTHER" id="PTHR33562">
    <property type="entry name" value="ATILLA, ISOFORM B-RELATED-RELATED"/>
    <property type="match status" value="1"/>
</dbReference>
<name>A0ABP0GNW8_CLALP</name>
<dbReference type="InterPro" id="IPR050975">
    <property type="entry name" value="Sleep_regulator"/>
</dbReference>
<evidence type="ECO:0000313" key="4">
    <source>
        <dbReference type="Proteomes" id="UP001642483"/>
    </source>
</evidence>
<keyword evidence="4" id="KW-1185">Reference proteome</keyword>
<evidence type="ECO:0000256" key="1">
    <source>
        <dbReference type="ARBA" id="ARBA00022729"/>
    </source>
</evidence>
<gene>
    <name evidence="3" type="ORF">CVLEPA_LOCUS26373</name>
</gene>
<feature type="coiled-coil region" evidence="2">
    <location>
        <begin position="73"/>
        <end position="153"/>
    </location>
</feature>
<proteinExistence type="predicted"/>
<reference evidence="3 4" key="1">
    <citation type="submission" date="2024-02" db="EMBL/GenBank/DDBJ databases">
        <authorList>
            <person name="Daric V."/>
            <person name="Darras S."/>
        </authorList>
    </citation>
    <scope>NUCLEOTIDE SEQUENCE [LARGE SCALE GENOMIC DNA]</scope>
</reference>
<comment type="caution">
    <text evidence="3">The sequence shown here is derived from an EMBL/GenBank/DDBJ whole genome shotgun (WGS) entry which is preliminary data.</text>
</comment>
<sequence>MSAINSAANTAKDTAIDVLQNEVQNLKFENKQLARQLHITRYTAKHNAQKAVGDLQAFNIQLQKDLAASISRIRGHGKKIKQCEKEAMKQEQQITEATESMMRTEIKISDLESQITSLKQRNESVDEKVKNARKTLSEKQRKLERDNSCWKKEEIAGKEAKKAMQKIFDDIENLKVQEKDLLEGLNDSKNLNLKIKQETSQLEDEYITLEKLCEEKNLMIENFKLQNKLAEKKNASICEKHSLTSTKLSAMRNLLEAGQNDDASTQTEPYTGSPATSVNAKFSSFQEGNDPRGRIVRVEGLGGSVKFNLGKSLEIRASSYSRYVSLNLKVFLNLNVDRQLLVQQEFATASDALRCFQCEIGIRQFSIFDTCIGQNATSCPDEASLCFTNTSALPDSFVEARGCHSGDASQVCANDGVGLVCNSFCATDGCNSPLLAESQLPPAIPSAPLLPSLPPQGFVPLIPPRLIPPPPGTGEIQLPTGTDIISLPTPPGVLSPPRISPTPGLEPENVGELSCFQCSIVNVDTLPFSLDECAGASPRPCPASADNYCVIFNSTEPGIHSVVRACEANISITSCSMVGEVTICAEYCSTDGCNGLEGIQDTTTAPIIGTQPPSGTGGIELSTGTDIIPTQNPTGLGPESSSELSCFQCSVVNVDALPFPLDECTGASPLPCPASADNYCVIITSTEPGVHSVTRTCRETMTTPSCSTLGQVTTCIEYCSADGCNSLEGIIQEATIASDTGTQGGGAGAARQVRVSHFAMVNVVIVLLCML</sequence>
<evidence type="ECO:0000313" key="3">
    <source>
        <dbReference type="EMBL" id="CAK8693043.1"/>
    </source>
</evidence>
<keyword evidence="1" id="KW-0732">Signal</keyword>
<accession>A0ABP0GNW8</accession>
<keyword evidence="2" id="KW-0175">Coiled coil</keyword>
<dbReference type="EMBL" id="CAWYQH010000130">
    <property type="protein sequence ID" value="CAK8693043.1"/>
    <property type="molecule type" value="Genomic_DNA"/>
</dbReference>
<protein>
    <submittedName>
        <fullName evidence="3">Uncharacterized protein</fullName>
    </submittedName>
</protein>